<organism evidence="4 5">
    <name type="scientific">Phenylobacterium montanum</name>
    <dbReference type="NCBI Taxonomy" id="2823693"/>
    <lineage>
        <taxon>Bacteria</taxon>
        <taxon>Pseudomonadati</taxon>
        <taxon>Pseudomonadota</taxon>
        <taxon>Alphaproteobacteria</taxon>
        <taxon>Caulobacterales</taxon>
        <taxon>Caulobacteraceae</taxon>
        <taxon>Phenylobacterium</taxon>
    </lineage>
</organism>
<dbReference type="InterPro" id="IPR045853">
    <property type="entry name" value="Pep_chain_release_fac_I_sf"/>
</dbReference>
<dbReference type="Pfam" id="PF00472">
    <property type="entry name" value="RF-1"/>
    <property type="match status" value="1"/>
</dbReference>
<dbReference type="NCBIfam" id="NF006718">
    <property type="entry name" value="PRK09256.1"/>
    <property type="match status" value="1"/>
</dbReference>
<dbReference type="KEGG" id="caul:KCG34_23300"/>
<evidence type="ECO:0000313" key="4">
    <source>
        <dbReference type="EMBL" id="QUD87929.1"/>
    </source>
</evidence>
<dbReference type="AlphaFoldDB" id="A0A975IUW1"/>
<gene>
    <name evidence="4" type="primary">arfB</name>
    <name evidence="4" type="ORF">KCG34_23300</name>
</gene>
<dbReference type="GO" id="GO:0004045">
    <property type="term" value="F:peptidyl-tRNA hydrolase activity"/>
    <property type="evidence" value="ECO:0007669"/>
    <property type="project" value="UniProtKB-EC"/>
</dbReference>
<accession>A0A975IUW1</accession>
<feature type="region of interest" description="Disordered" evidence="2">
    <location>
        <begin position="103"/>
        <end position="143"/>
    </location>
</feature>
<dbReference type="Gene3D" id="3.30.160.20">
    <property type="match status" value="1"/>
</dbReference>
<dbReference type="PROSITE" id="PS00745">
    <property type="entry name" value="RF_PROK_I"/>
    <property type="match status" value="1"/>
</dbReference>
<dbReference type="PANTHER" id="PTHR47814">
    <property type="entry name" value="PEPTIDYL-TRNA HYDROLASE ARFB"/>
    <property type="match status" value="1"/>
</dbReference>
<dbReference type="PANTHER" id="PTHR47814:SF1">
    <property type="entry name" value="PEPTIDYL-TRNA HYDROLASE ARFB"/>
    <property type="match status" value="1"/>
</dbReference>
<evidence type="ECO:0000259" key="3">
    <source>
        <dbReference type="PROSITE" id="PS00745"/>
    </source>
</evidence>
<evidence type="ECO:0000256" key="1">
    <source>
        <dbReference type="ARBA" id="ARBA00010835"/>
    </source>
</evidence>
<comment type="similarity">
    <text evidence="1">Belongs to the prokaryotic/mitochondrial release factor family.</text>
</comment>
<reference evidence="4" key="1">
    <citation type="submission" date="2021-04" db="EMBL/GenBank/DDBJ databases">
        <title>The complete genome sequence of Caulobacter sp. S6.</title>
        <authorList>
            <person name="Tang Y."/>
            <person name="Ouyang W."/>
            <person name="Liu Q."/>
            <person name="Huang B."/>
            <person name="Guo Z."/>
            <person name="Lei P."/>
        </authorList>
    </citation>
    <scope>NUCLEOTIDE SEQUENCE</scope>
    <source>
        <strain evidence="4">S6</strain>
    </source>
</reference>
<sequence>MPTPLEITPSLSIDEDEIAWRAVRASGPGGQHVNKTSTAVELRFDVAASPSLPEDVKQRLIALAGSRATQEGVLVLFAQNSRSQEMNRQDALARLVDLIRQAAHRPKARRPTRPTYASKLKRLEGKTRRAGVKSMRGRPRGED</sequence>
<dbReference type="GO" id="GO:0072344">
    <property type="term" value="P:rescue of stalled ribosome"/>
    <property type="evidence" value="ECO:0007669"/>
    <property type="project" value="TreeGrafter"/>
</dbReference>
<proteinExistence type="inferred from homology"/>
<dbReference type="EMBL" id="CP073078">
    <property type="protein sequence ID" value="QUD87929.1"/>
    <property type="molecule type" value="Genomic_DNA"/>
</dbReference>
<dbReference type="GO" id="GO:0003747">
    <property type="term" value="F:translation release factor activity"/>
    <property type="evidence" value="ECO:0007669"/>
    <property type="project" value="InterPro"/>
</dbReference>
<feature type="compositionally biased region" description="Basic residues" evidence="2">
    <location>
        <begin position="103"/>
        <end position="112"/>
    </location>
</feature>
<name>A0A975IUW1_9CAUL</name>
<dbReference type="Proteomes" id="UP000676409">
    <property type="component" value="Chromosome"/>
</dbReference>
<keyword evidence="4" id="KW-0378">Hydrolase</keyword>
<dbReference type="RefSeq" id="WP_211937980.1">
    <property type="nucleotide sequence ID" value="NZ_CP073078.1"/>
</dbReference>
<dbReference type="InterPro" id="IPR000352">
    <property type="entry name" value="Pep_chain_release_fac_I"/>
</dbReference>
<protein>
    <submittedName>
        <fullName evidence="4">Aminoacyl-tRNA hydrolase</fullName>
        <ecNumber evidence="4">3.1.1.29</ecNumber>
    </submittedName>
</protein>
<evidence type="ECO:0000313" key="5">
    <source>
        <dbReference type="Proteomes" id="UP000676409"/>
    </source>
</evidence>
<feature type="compositionally biased region" description="Basic residues" evidence="2">
    <location>
        <begin position="128"/>
        <end position="143"/>
    </location>
</feature>
<dbReference type="SUPFAM" id="SSF75620">
    <property type="entry name" value="Release factor"/>
    <property type="match status" value="1"/>
</dbReference>
<keyword evidence="5" id="KW-1185">Reference proteome</keyword>
<dbReference type="FunFam" id="3.30.160.20:FF:000046">
    <property type="entry name" value="Peptidyl-tRNA hydrolase ICT1"/>
    <property type="match status" value="1"/>
</dbReference>
<dbReference type="GO" id="GO:0043022">
    <property type="term" value="F:ribosome binding"/>
    <property type="evidence" value="ECO:0007669"/>
    <property type="project" value="TreeGrafter"/>
</dbReference>
<evidence type="ECO:0000256" key="2">
    <source>
        <dbReference type="SAM" id="MobiDB-lite"/>
    </source>
</evidence>
<feature type="domain" description="Prokaryotic-type class I peptide chain release factors" evidence="3">
    <location>
        <begin position="24"/>
        <end position="40"/>
    </location>
</feature>
<dbReference type="EC" id="3.1.1.29" evidence="4"/>